<protein>
    <recommendedName>
        <fullName evidence="4">Retrotransposon gag domain-containing protein</fullName>
    </recommendedName>
</protein>
<feature type="non-terminal residue" evidence="2">
    <location>
        <position position="1"/>
    </location>
</feature>
<dbReference type="PANTHER" id="PTHR35046:SF9">
    <property type="entry name" value="RNA-DIRECTED DNA POLYMERASE"/>
    <property type="match status" value="1"/>
</dbReference>
<name>A0A371G244_MUCPR</name>
<evidence type="ECO:0008006" key="4">
    <source>
        <dbReference type="Google" id="ProtNLM"/>
    </source>
</evidence>
<dbReference type="OrthoDB" id="1731207at2759"/>
<dbReference type="Proteomes" id="UP000257109">
    <property type="component" value="Unassembled WGS sequence"/>
</dbReference>
<evidence type="ECO:0000313" key="2">
    <source>
        <dbReference type="EMBL" id="RDX84622.1"/>
    </source>
</evidence>
<feature type="region of interest" description="Disordered" evidence="1">
    <location>
        <begin position="29"/>
        <end position="74"/>
    </location>
</feature>
<sequence length="152" mass="17989">MSGGGEQKVDLKLFTKVVQEQLKALNARLYNLQSTPKYKSSTSPNNYEKEEEEYSDGRNNENERRRKGEPRCDNHLGNIKMTILAFQGKNDPELREKLNTFVTITQRRERPIRTWEDMKSIIRRRFVPSHCHRDLHRKFQSLTKSYEYGGLL</sequence>
<dbReference type="EMBL" id="QJKJ01006992">
    <property type="protein sequence ID" value="RDX84622.1"/>
    <property type="molecule type" value="Genomic_DNA"/>
</dbReference>
<proteinExistence type="predicted"/>
<evidence type="ECO:0000256" key="1">
    <source>
        <dbReference type="SAM" id="MobiDB-lite"/>
    </source>
</evidence>
<evidence type="ECO:0000313" key="3">
    <source>
        <dbReference type="Proteomes" id="UP000257109"/>
    </source>
</evidence>
<comment type="caution">
    <text evidence="2">The sequence shown here is derived from an EMBL/GenBank/DDBJ whole genome shotgun (WGS) entry which is preliminary data.</text>
</comment>
<dbReference type="PANTHER" id="PTHR35046">
    <property type="entry name" value="ZINC KNUCKLE (CCHC-TYPE) FAMILY PROTEIN"/>
    <property type="match status" value="1"/>
</dbReference>
<reference evidence="2" key="1">
    <citation type="submission" date="2018-05" db="EMBL/GenBank/DDBJ databases">
        <title>Draft genome of Mucuna pruriens seed.</title>
        <authorList>
            <person name="Nnadi N.E."/>
            <person name="Vos R."/>
            <person name="Hasami M.H."/>
            <person name="Devisetty U.K."/>
            <person name="Aguiy J.C."/>
        </authorList>
    </citation>
    <scope>NUCLEOTIDE SEQUENCE [LARGE SCALE GENOMIC DNA]</scope>
    <source>
        <strain evidence="2">JCA_2017</strain>
    </source>
</reference>
<feature type="compositionally biased region" description="Polar residues" evidence="1">
    <location>
        <begin position="31"/>
        <end position="46"/>
    </location>
</feature>
<feature type="compositionally biased region" description="Basic and acidic residues" evidence="1">
    <location>
        <begin position="55"/>
        <end position="74"/>
    </location>
</feature>
<gene>
    <name evidence="2" type="ORF">CR513_34308</name>
</gene>
<organism evidence="2 3">
    <name type="scientific">Mucuna pruriens</name>
    <name type="common">Velvet bean</name>
    <name type="synonym">Dolichos pruriens</name>
    <dbReference type="NCBI Taxonomy" id="157652"/>
    <lineage>
        <taxon>Eukaryota</taxon>
        <taxon>Viridiplantae</taxon>
        <taxon>Streptophyta</taxon>
        <taxon>Embryophyta</taxon>
        <taxon>Tracheophyta</taxon>
        <taxon>Spermatophyta</taxon>
        <taxon>Magnoliopsida</taxon>
        <taxon>eudicotyledons</taxon>
        <taxon>Gunneridae</taxon>
        <taxon>Pentapetalae</taxon>
        <taxon>rosids</taxon>
        <taxon>fabids</taxon>
        <taxon>Fabales</taxon>
        <taxon>Fabaceae</taxon>
        <taxon>Papilionoideae</taxon>
        <taxon>50 kb inversion clade</taxon>
        <taxon>NPAAA clade</taxon>
        <taxon>indigoferoid/millettioid clade</taxon>
        <taxon>Phaseoleae</taxon>
        <taxon>Mucuna</taxon>
    </lineage>
</organism>
<dbReference type="AlphaFoldDB" id="A0A371G244"/>
<keyword evidence="3" id="KW-1185">Reference proteome</keyword>
<accession>A0A371G244</accession>